<dbReference type="Pfam" id="PF12666">
    <property type="entry name" value="PrgI"/>
    <property type="match status" value="1"/>
</dbReference>
<keyword evidence="1" id="KW-1133">Transmembrane helix</keyword>
<dbReference type="Proteomes" id="UP000178764">
    <property type="component" value="Unassembled WGS sequence"/>
</dbReference>
<name>A0A1F5DN86_9BACT</name>
<sequence>MQFKVPQNIDLEDKIVGPLTLIQFLYLLGGGILDYILLITLGSNFIFWILSIPITIFALSMAFLKIQDQPLSHFIVAGIYYLTHPKIRIWQRMEQPEIVQAAPKKKKVEAAPEKRRIERSQLEQLAYVLDTQTPPPAEAKNFGKITEKFEEIIAREKPKGKVETLAQKK</sequence>
<keyword evidence="1" id="KW-0812">Transmembrane</keyword>
<feature type="transmembrane region" description="Helical" evidence="1">
    <location>
        <begin position="45"/>
        <end position="64"/>
    </location>
</feature>
<accession>A0A1F5DN86</accession>
<reference evidence="2 3" key="1">
    <citation type="journal article" date="2016" name="Nat. Commun.">
        <title>Thousands of microbial genomes shed light on interconnected biogeochemical processes in an aquifer system.</title>
        <authorList>
            <person name="Anantharaman K."/>
            <person name="Brown C.T."/>
            <person name="Hug L.A."/>
            <person name="Sharon I."/>
            <person name="Castelle C.J."/>
            <person name="Probst A.J."/>
            <person name="Thomas B.C."/>
            <person name="Singh A."/>
            <person name="Wilkins M.J."/>
            <person name="Karaoz U."/>
            <person name="Brodie E.L."/>
            <person name="Williams K.H."/>
            <person name="Hubbard S.S."/>
            <person name="Banfield J.F."/>
        </authorList>
    </citation>
    <scope>NUCLEOTIDE SEQUENCE [LARGE SCALE GENOMIC DNA]</scope>
</reference>
<evidence type="ECO:0000313" key="2">
    <source>
        <dbReference type="EMBL" id="OGD56613.1"/>
    </source>
</evidence>
<organism evidence="2 3">
    <name type="scientific">Candidatus Berkelbacteria bacterium RBG_13_40_8</name>
    <dbReference type="NCBI Taxonomy" id="1797467"/>
    <lineage>
        <taxon>Bacteria</taxon>
        <taxon>Candidatus Berkelbacteria</taxon>
    </lineage>
</organism>
<dbReference type="EMBL" id="MEZT01000016">
    <property type="protein sequence ID" value="OGD56613.1"/>
    <property type="molecule type" value="Genomic_DNA"/>
</dbReference>
<evidence type="ECO:0000313" key="3">
    <source>
        <dbReference type="Proteomes" id="UP000178764"/>
    </source>
</evidence>
<dbReference type="InterPro" id="IPR024414">
    <property type="entry name" value="Uncharacterised_PrgI"/>
</dbReference>
<dbReference type="AlphaFoldDB" id="A0A1F5DN86"/>
<evidence type="ECO:0000256" key="1">
    <source>
        <dbReference type="SAM" id="Phobius"/>
    </source>
</evidence>
<proteinExistence type="predicted"/>
<gene>
    <name evidence="2" type="ORF">A2V71_00250</name>
</gene>
<keyword evidence="1" id="KW-0472">Membrane</keyword>
<feature type="transmembrane region" description="Helical" evidence="1">
    <location>
        <begin position="21"/>
        <end position="39"/>
    </location>
</feature>
<comment type="caution">
    <text evidence="2">The sequence shown here is derived from an EMBL/GenBank/DDBJ whole genome shotgun (WGS) entry which is preliminary data.</text>
</comment>
<evidence type="ECO:0008006" key="4">
    <source>
        <dbReference type="Google" id="ProtNLM"/>
    </source>
</evidence>
<protein>
    <recommendedName>
        <fullName evidence="4">PrgI family protein</fullName>
    </recommendedName>
</protein>